<evidence type="ECO:0000256" key="1">
    <source>
        <dbReference type="SAM" id="MobiDB-lite"/>
    </source>
</evidence>
<reference evidence="4 6" key="3">
    <citation type="submission" date="2017-07" db="EMBL/GenBank/DDBJ databases">
        <title>Prevalence of linear plasmids in Cutibacterium (Propionibacterium) acnes isolates obtained from prostatic tissue.</title>
        <authorList>
            <person name="Davidsson S."/>
            <person name="Carlsson J."/>
            <person name="Molling P."/>
            <person name="Andren O."/>
            <person name="Andersson S.-O."/>
            <person name="Brzuszkiewicz E."/>
            <person name="Poehlein A."/>
            <person name="Al-Zeer M."/>
            <person name="Brinkmann V."/>
            <person name="Scavenius C."/>
            <person name="Nazipi S."/>
            <person name="Soderquist B."/>
            <person name="Bruggemann H."/>
        </authorList>
    </citation>
    <scope>NUCLEOTIDE SEQUENCE [LARGE SCALE GENOMIC DNA]</scope>
    <source>
        <strain evidence="4 6">DSM 753</strain>
    </source>
</reference>
<keyword evidence="2" id="KW-0732">Signal</keyword>
<protein>
    <submittedName>
        <fullName evidence="3">ABC transporter, solute-binding protein</fullName>
    </submittedName>
</protein>
<dbReference type="Gene3D" id="3.40.190.10">
    <property type="entry name" value="Periplasmic binding protein-like II"/>
    <property type="match status" value="2"/>
</dbReference>
<feature type="region of interest" description="Disordered" evidence="1">
    <location>
        <begin position="29"/>
        <end position="54"/>
    </location>
</feature>
<dbReference type="SUPFAM" id="SSF53850">
    <property type="entry name" value="Periplasmic binding protein-like II"/>
    <property type="match status" value="1"/>
</dbReference>
<evidence type="ECO:0000313" key="6">
    <source>
        <dbReference type="Proteomes" id="UP000220611"/>
    </source>
</evidence>
<evidence type="ECO:0000313" key="4">
    <source>
        <dbReference type="EMBL" id="PEQ25051.1"/>
    </source>
</evidence>
<dbReference type="InterPro" id="IPR050490">
    <property type="entry name" value="Bact_solute-bd_prot1"/>
</dbReference>
<feature type="signal peptide" evidence="2">
    <location>
        <begin position="1"/>
        <end position="23"/>
    </location>
</feature>
<reference evidence="3 5" key="2">
    <citation type="submission" date="2007-08" db="EMBL/GenBank/DDBJ databases">
        <authorList>
            <person name="Fulton L."/>
            <person name="Clifton S."/>
            <person name="Fulton B."/>
            <person name="Xu J."/>
            <person name="Minx P."/>
            <person name="Pepin K.H."/>
            <person name="Johnson M."/>
            <person name="Thiruvilangam P."/>
            <person name="Bhonagiri V."/>
            <person name="Nash W.E."/>
            <person name="Wang C."/>
            <person name="Mardis E.R."/>
            <person name="Wilson R.K."/>
        </authorList>
    </citation>
    <scope>NUCLEOTIDE SEQUENCE [LARGE SCALE GENOMIC DNA]</scope>
    <source>
        <strain evidence="3 5">DSM 753</strain>
    </source>
</reference>
<sequence length="453" mass="50974">MKKEIVSGVKALLAGMLVVSMLAGCGQEAAQGDASNPSESTEPVSSSEEEASKEKITLTIESSQQNVQGNQYAFCEENIAAFEEAHPNITIEVLLDPDEQITSILQTKLAAGQPSDIVVYNKVSAENELDAVNNFVDLSDEPFVDNLIDPSLFKAPDGNIYGFTMKNTSMEMGIVYDKKMFEEMKVSVPTTFDEFVQACATIKENGVTPIYAPFKDNFTFQMYTSDAWGYYATIVEPGLWEKINSNEVAWTEVPAFEESLTKLYELYTEGYMQETLLSDDYASYINVFQNKQCAMMAGSNQTIEEMEEKLPDGEYGLFPFPMFDGESEYITVGQLDCVFFIPKDAAHVEEAKAYLNFLAQPEQCDRAQETVAFSPSIKGAKSPELTPFQEEMAEYYNDGRVALEMNTYMYVDLNDLWKYYQDMFAGVKTPKEVLQEWDAKFSDLMQQKEKEGF</sequence>
<proteinExistence type="predicted"/>
<dbReference type="PANTHER" id="PTHR43649">
    <property type="entry name" value="ARABINOSE-BINDING PROTEIN-RELATED"/>
    <property type="match status" value="1"/>
</dbReference>
<evidence type="ECO:0000256" key="2">
    <source>
        <dbReference type="SAM" id="SignalP"/>
    </source>
</evidence>
<dbReference type="PROSITE" id="PS51257">
    <property type="entry name" value="PROKAR_LIPOPROTEIN"/>
    <property type="match status" value="1"/>
</dbReference>
<dbReference type="EMBL" id="ABCB02000016">
    <property type="protein sequence ID" value="EDO62113.1"/>
    <property type="molecule type" value="Genomic_DNA"/>
</dbReference>
<comment type="caution">
    <text evidence="3">The sequence shown here is derived from an EMBL/GenBank/DDBJ whole genome shotgun (WGS) entry which is preliminary data.</text>
</comment>
<dbReference type="Proteomes" id="UP000220611">
    <property type="component" value="Unassembled WGS sequence"/>
</dbReference>
<name>A7VQZ1_9FIRM</name>
<gene>
    <name evidence="4" type="ORF">CH238_06330</name>
    <name evidence="3" type="ORF">CLOLEP_00973</name>
</gene>
<dbReference type="Pfam" id="PF01547">
    <property type="entry name" value="SBP_bac_1"/>
    <property type="match status" value="1"/>
</dbReference>
<organism evidence="3 5">
    <name type="scientific">[Clostridium] leptum DSM 753</name>
    <dbReference type="NCBI Taxonomy" id="428125"/>
    <lineage>
        <taxon>Bacteria</taxon>
        <taxon>Bacillati</taxon>
        <taxon>Bacillota</taxon>
        <taxon>Clostridia</taxon>
        <taxon>Eubacteriales</taxon>
        <taxon>Oscillospiraceae</taxon>
        <taxon>Oscillospiraceae incertae sedis</taxon>
    </lineage>
</organism>
<dbReference type="eggNOG" id="COG1653">
    <property type="taxonomic scope" value="Bacteria"/>
</dbReference>
<keyword evidence="6" id="KW-1185">Reference proteome</keyword>
<accession>A7VQZ1</accession>
<reference evidence="3 5" key="1">
    <citation type="submission" date="2007-08" db="EMBL/GenBank/DDBJ databases">
        <title>Draft genome sequence of Clostridium leptum (DSM 753).</title>
        <authorList>
            <person name="Sudarsanam P."/>
            <person name="Ley R."/>
            <person name="Guruge J."/>
            <person name="Turnbaugh P.J."/>
            <person name="Mahowald M."/>
            <person name="Liep D."/>
            <person name="Gordon J."/>
        </authorList>
    </citation>
    <scope>NUCLEOTIDE SEQUENCE [LARGE SCALE GENOMIC DNA]</scope>
    <source>
        <strain evidence="3 5">DSM 753</strain>
    </source>
</reference>
<dbReference type="Proteomes" id="UP000003490">
    <property type="component" value="Unassembled WGS sequence"/>
</dbReference>
<feature type="chain" id="PRO_5041894245" evidence="2">
    <location>
        <begin position="24"/>
        <end position="453"/>
    </location>
</feature>
<evidence type="ECO:0000313" key="5">
    <source>
        <dbReference type="Proteomes" id="UP000003490"/>
    </source>
</evidence>
<evidence type="ECO:0000313" key="3">
    <source>
        <dbReference type="EMBL" id="EDO62113.1"/>
    </source>
</evidence>
<dbReference type="OrthoDB" id="9798191at2"/>
<dbReference type="InterPro" id="IPR006059">
    <property type="entry name" value="SBP"/>
</dbReference>
<dbReference type="EMBL" id="NOXF01000003">
    <property type="protein sequence ID" value="PEQ25051.1"/>
    <property type="molecule type" value="Genomic_DNA"/>
</dbReference>
<dbReference type="AlphaFoldDB" id="A7VQZ1"/>
<dbReference type="HOGENOM" id="CLU_031285_12_3_9"/>